<dbReference type="Proteomes" id="UP000061348">
    <property type="component" value="Unassembled WGS sequence"/>
</dbReference>
<dbReference type="Proteomes" id="UP000239731">
    <property type="component" value="Unassembled WGS sequence"/>
</dbReference>
<feature type="region of interest" description="Disordered" evidence="1">
    <location>
        <begin position="1"/>
        <end position="29"/>
    </location>
</feature>
<organism evidence="2 4">
    <name type="scientific">Pseudomonas fluorescens</name>
    <dbReference type="NCBI Taxonomy" id="294"/>
    <lineage>
        <taxon>Bacteria</taxon>
        <taxon>Pseudomonadati</taxon>
        <taxon>Pseudomonadota</taxon>
        <taxon>Gammaproteobacteria</taxon>
        <taxon>Pseudomonadales</taxon>
        <taxon>Pseudomonadaceae</taxon>
        <taxon>Pseudomonas</taxon>
    </lineage>
</organism>
<dbReference type="RefSeq" id="WP_060765337.1">
    <property type="nucleotide sequence ID" value="NZ_LCYA01000228.1"/>
</dbReference>
<dbReference type="EMBL" id="LCYA01000228">
    <property type="protein sequence ID" value="KWV83482.1"/>
    <property type="molecule type" value="Genomic_DNA"/>
</dbReference>
<sequence>MSKTNNISIGTMQNSQVQQDAQHSTQHLDQSVQHVDLNAFLEAFSQDIAKISDQTVAQSLRSDVETIRLQNNAPSPKKGIIKECLGSIKTILEGAAGSALASYLPAVTTLLGAF</sequence>
<gene>
    <name evidence="3" type="ORF">C7A10_25960</name>
    <name evidence="2" type="ORF">PFLmoz3_06034</name>
</gene>
<evidence type="ECO:0000313" key="2">
    <source>
        <dbReference type="EMBL" id="KWV83482.1"/>
    </source>
</evidence>
<proteinExistence type="predicted"/>
<reference evidence="2 4" key="1">
    <citation type="submission" date="2015-05" db="EMBL/GenBank/DDBJ databases">
        <title>A genomic and transcriptomic approach to investigate the blue pigment phenotype in Pseudomonas fluorescens.</title>
        <authorList>
            <person name="Andreani N.A."/>
            <person name="Cardazzo B."/>
        </authorList>
    </citation>
    <scope>NUCLEOTIDE SEQUENCE [LARGE SCALE GENOMIC DNA]</scope>
    <source>
        <strain evidence="2 4">Ps_22</strain>
    </source>
</reference>
<evidence type="ECO:0000313" key="5">
    <source>
        <dbReference type="Proteomes" id="UP000239731"/>
    </source>
</evidence>
<evidence type="ECO:0000256" key="1">
    <source>
        <dbReference type="SAM" id="MobiDB-lite"/>
    </source>
</evidence>
<comment type="caution">
    <text evidence="2">The sequence shown here is derived from an EMBL/GenBank/DDBJ whole genome shotgun (WGS) entry which is preliminary data.</text>
</comment>
<evidence type="ECO:0000313" key="4">
    <source>
        <dbReference type="Proteomes" id="UP000061348"/>
    </source>
</evidence>
<evidence type="ECO:0000313" key="3">
    <source>
        <dbReference type="EMBL" id="PRW86049.1"/>
    </source>
</evidence>
<name>A0A109L9E5_PSEFL</name>
<reference evidence="3 5" key="2">
    <citation type="submission" date="2018-03" db="EMBL/GenBank/DDBJ databases">
        <title>Blue discolouration in mozzarella cheese caused by Pseudomonas fluorescens.</title>
        <authorList>
            <person name="Chiesa F."/>
            <person name="Dalmasso A."/>
            <person name="Lomonaco S."/>
        </authorList>
    </citation>
    <scope>NUCLEOTIDE SEQUENCE [LARGE SCALE GENOMIC DNA]</scope>
    <source>
        <strain evidence="3 5">11293</strain>
    </source>
</reference>
<protein>
    <submittedName>
        <fullName evidence="2">Uncharacterized protein</fullName>
    </submittedName>
</protein>
<accession>A0A109L9E5</accession>
<dbReference type="EMBL" id="PVUH01000022">
    <property type="protein sequence ID" value="PRW86049.1"/>
    <property type="molecule type" value="Genomic_DNA"/>
</dbReference>
<dbReference type="PATRIC" id="fig|294.194.peg.6694"/>
<dbReference type="AlphaFoldDB" id="A0A109L9E5"/>